<evidence type="ECO:0000256" key="1">
    <source>
        <dbReference type="ARBA" id="ARBA00004323"/>
    </source>
</evidence>
<keyword evidence="13" id="KW-1185">Reference proteome</keyword>
<dbReference type="GO" id="GO:0006493">
    <property type="term" value="P:protein O-linked glycosylation"/>
    <property type="evidence" value="ECO:0007669"/>
    <property type="project" value="TreeGrafter"/>
</dbReference>
<evidence type="ECO:0000256" key="7">
    <source>
        <dbReference type="ARBA" id="ARBA00022989"/>
    </source>
</evidence>
<evidence type="ECO:0000256" key="3">
    <source>
        <dbReference type="ARBA" id="ARBA00022676"/>
    </source>
</evidence>
<comment type="similarity">
    <text evidence="2 11">Belongs to the glycosyltransferase 31 family.</text>
</comment>
<evidence type="ECO:0000256" key="9">
    <source>
        <dbReference type="ARBA" id="ARBA00023136"/>
    </source>
</evidence>
<gene>
    <name evidence="12" type="ORF">Zmor_019234</name>
</gene>
<dbReference type="AlphaFoldDB" id="A0AA38HZV1"/>
<keyword evidence="6 11" id="KW-0735">Signal-anchor</keyword>
<keyword evidence="9 11" id="KW-0472">Membrane</keyword>
<evidence type="ECO:0000256" key="8">
    <source>
        <dbReference type="ARBA" id="ARBA00023034"/>
    </source>
</evidence>
<evidence type="ECO:0000256" key="5">
    <source>
        <dbReference type="ARBA" id="ARBA00022692"/>
    </source>
</evidence>
<keyword evidence="10" id="KW-0325">Glycoprotein</keyword>
<dbReference type="Pfam" id="PF01762">
    <property type="entry name" value="Galactosyl_T"/>
    <property type="match status" value="1"/>
</dbReference>
<sequence>MRFGPARIWFRRLCFIFSCVAIIDLLMIWNSSLTDGLSPVEGWDEGVSRNVSDYVNELFKPRILPESFCQDEKILMVMVCSRPDGFEIRRAIRDTWGQKHTNASVFFLVGEVKSRRLQNKLEAESEEFADIIQERFVDTYNNLTLKSVHMLKVFKIYCADTYKYLMKVDDDLYFNLDATVTHLQHRPYQRNTLIGRVRSQTAPYRGSSSKWYMPYKWYPDSIYPDFLCGPGYLMSADVVDKLFKCSLEVPLLHTEDVYLTGICSKYMGIKLTNNYRFTCNKNDSHVCLDPKAWTRHYYTAATIRETYFILKNNGCEKLKRYSVLMAWIFFLRHF</sequence>
<dbReference type="GO" id="GO:0016758">
    <property type="term" value="F:hexosyltransferase activity"/>
    <property type="evidence" value="ECO:0007669"/>
    <property type="project" value="InterPro"/>
</dbReference>
<evidence type="ECO:0000256" key="10">
    <source>
        <dbReference type="ARBA" id="ARBA00023180"/>
    </source>
</evidence>
<dbReference type="Gene3D" id="3.90.550.50">
    <property type="match status" value="1"/>
</dbReference>
<comment type="caution">
    <text evidence="12">The sequence shown here is derived from an EMBL/GenBank/DDBJ whole genome shotgun (WGS) entry which is preliminary data.</text>
</comment>
<proteinExistence type="inferred from homology"/>
<evidence type="ECO:0000256" key="6">
    <source>
        <dbReference type="ARBA" id="ARBA00022968"/>
    </source>
</evidence>
<dbReference type="PANTHER" id="PTHR11214:SF314">
    <property type="entry name" value="HEXOSYLTRANSFERASE"/>
    <property type="match status" value="1"/>
</dbReference>
<dbReference type="Proteomes" id="UP001168821">
    <property type="component" value="Unassembled WGS sequence"/>
</dbReference>
<keyword evidence="7 11" id="KW-1133">Transmembrane helix</keyword>
<dbReference type="PANTHER" id="PTHR11214">
    <property type="entry name" value="BETA-1,3-N-ACETYLGLUCOSAMINYLTRANSFERASE"/>
    <property type="match status" value="1"/>
</dbReference>
<evidence type="ECO:0000256" key="2">
    <source>
        <dbReference type="ARBA" id="ARBA00008661"/>
    </source>
</evidence>
<dbReference type="EC" id="2.4.1.-" evidence="11"/>
<dbReference type="GO" id="GO:0000139">
    <property type="term" value="C:Golgi membrane"/>
    <property type="evidence" value="ECO:0007669"/>
    <property type="project" value="UniProtKB-SubCell"/>
</dbReference>
<dbReference type="EMBL" id="JALNTZ010000006">
    <property type="protein sequence ID" value="KAJ3647350.1"/>
    <property type="molecule type" value="Genomic_DNA"/>
</dbReference>
<feature type="transmembrane region" description="Helical" evidence="11">
    <location>
        <begin position="12"/>
        <end position="29"/>
    </location>
</feature>
<comment type="subcellular location">
    <subcellularLocation>
        <location evidence="1 11">Golgi apparatus membrane</location>
        <topology evidence="1 11">Single-pass type II membrane protein</topology>
    </subcellularLocation>
</comment>
<organism evidence="12 13">
    <name type="scientific">Zophobas morio</name>
    <dbReference type="NCBI Taxonomy" id="2755281"/>
    <lineage>
        <taxon>Eukaryota</taxon>
        <taxon>Metazoa</taxon>
        <taxon>Ecdysozoa</taxon>
        <taxon>Arthropoda</taxon>
        <taxon>Hexapoda</taxon>
        <taxon>Insecta</taxon>
        <taxon>Pterygota</taxon>
        <taxon>Neoptera</taxon>
        <taxon>Endopterygota</taxon>
        <taxon>Coleoptera</taxon>
        <taxon>Polyphaga</taxon>
        <taxon>Cucujiformia</taxon>
        <taxon>Tenebrionidae</taxon>
        <taxon>Zophobas</taxon>
    </lineage>
</organism>
<keyword evidence="3 11" id="KW-0328">Glycosyltransferase</keyword>
<evidence type="ECO:0000256" key="11">
    <source>
        <dbReference type="RuleBase" id="RU363063"/>
    </source>
</evidence>
<keyword evidence="8 11" id="KW-0333">Golgi apparatus</keyword>
<dbReference type="InterPro" id="IPR002659">
    <property type="entry name" value="Glyco_trans_31"/>
</dbReference>
<dbReference type="FunFam" id="3.90.550.50:FF:000001">
    <property type="entry name" value="Hexosyltransferase"/>
    <property type="match status" value="1"/>
</dbReference>
<evidence type="ECO:0000313" key="12">
    <source>
        <dbReference type="EMBL" id="KAJ3647350.1"/>
    </source>
</evidence>
<keyword evidence="5 11" id="KW-0812">Transmembrane</keyword>
<protein>
    <recommendedName>
        <fullName evidence="11">Hexosyltransferase</fullName>
        <ecNumber evidence="11">2.4.1.-</ecNumber>
    </recommendedName>
</protein>
<reference evidence="12" key="1">
    <citation type="journal article" date="2023" name="G3 (Bethesda)">
        <title>Whole genome assemblies of Zophobas morio and Tenebrio molitor.</title>
        <authorList>
            <person name="Kaur S."/>
            <person name="Stinson S.A."/>
            <person name="diCenzo G.C."/>
        </authorList>
    </citation>
    <scope>NUCLEOTIDE SEQUENCE</scope>
    <source>
        <strain evidence="12">QUZm001</strain>
    </source>
</reference>
<evidence type="ECO:0000256" key="4">
    <source>
        <dbReference type="ARBA" id="ARBA00022679"/>
    </source>
</evidence>
<accession>A0AA38HZV1</accession>
<evidence type="ECO:0000313" key="13">
    <source>
        <dbReference type="Proteomes" id="UP001168821"/>
    </source>
</evidence>
<keyword evidence="4" id="KW-0808">Transferase</keyword>
<name>A0AA38HZV1_9CUCU</name>